<sequence length="57" mass="6063">EKFTDVVNWLKANATKAENSTPGAGVGASFGGKKFLPEKILLPVPVLFLLGISFCLK</sequence>
<evidence type="ECO:0000313" key="2">
    <source>
        <dbReference type="EMBL" id="MCI27286.1"/>
    </source>
</evidence>
<proteinExistence type="predicted"/>
<feature type="non-terminal residue" evidence="2">
    <location>
        <position position="1"/>
    </location>
</feature>
<evidence type="ECO:0000256" key="1">
    <source>
        <dbReference type="SAM" id="Phobius"/>
    </source>
</evidence>
<dbReference type="EMBL" id="LXQA010158435">
    <property type="protein sequence ID" value="MCI27286.1"/>
    <property type="molecule type" value="Genomic_DNA"/>
</dbReference>
<feature type="transmembrane region" description="Helical" evidence="1">
    <location>
        <begin position="40"/>
        <end position="56"/>
    </location>
</feature>
<keyword evidence="3" id="KW-1185">Reference proteome</keyword>
<keyword evidence="1" id="KW-1133">Transmembrane helix</keyword>
<protein>
    <submittedName>
        <fullName evidence="2">RanBP1 domain-containing protein</fullName>
    </submittedName>
</protein>
<name>A0A392QUT6_9FABA</name>
<accession>A0A392QUT6</accession>
<dbReference type="Proteomes" id="UP000265520">
    <property type="component" value="Unassembled WGS sequence"/>
</dbReference>
<reference evidence="2 3" key="1">
    <citation type="journal article" date="2018" name="Front. Plant Sci.">
        <title>Red Clover (Trifolium pratense) and Zigzag Clover (T. medium) - A Picture of Genomic Similarities and Differences.</title>
        <authorList>
            <person name="Dluhosova J."/>
            <person name="Istvanek J."/>
            <person name="Nedelnik J."/>
            <person name="Repkova J."/>
        </authorList>
    </citation>
    <scope>NUCLEOTIDE SEQUENCE [LARGE SCALE GENOMIC DNA]</scope>
    <source>
        <strain evidence="3">cv. 10/8</strain>
        <tissue evidence="2">Leaf</tissue>
    </source>
</reference>
<evidence type="ECO:0000313" key="3">
    <source>
        <dbReference type="Proteomes" id="UP000265520"/>
    </source>
</evidence>
<keyword evidence="1" id="KW-0812">Transmembrane</keyword>
<keyword evidence="1" id="KW-0472">Membrane</keyword>
<organism evidence="2 3">
    <name type="scientific">Trifolium medium</name>
    <dbReference type="NCBI Taxonomy" id="97028"/>
    <lineage>
        <taxon>Eukaryota</taxon>
        <taxon>Viridiplantae</taxon>
        <taxon>Streptophyta</taxon>
        <taxon>Embryophyta</taxon>
        <taxon>Tracheophyta</taxon>
        <taxon>Spermatophyta</taxon>
        <taxon>Magnoliopsida</taxon>
        <taxon>eudicotyledons</taxon>
        <taxon>Gunneridae</taxon>
        <taxon>Pentapetalae</taxon>
        <taxon>rosids</taxon>
        <taxon>fabids</taxon>
        <taxon>Fabales</taxon>
        <taxon>Fabaceae</taxon>
        <taxon>Papilionoideae</taxon>
        <taxon>50 kb inversion clade</taxon>
        <taxon>NPAAA clade</taxon>
        <taxon>Hologalegina</taxon>
        <taxon>IRL clade</taxon>
        <taxon>Trifolieae</taxon>
        <taxon>Trifolium</taxon>
    </lineage>
</organism>
<dbReference type="AlphaFoldDB" id="A0A392QUT6"/>
<comment type="caution">
    <text evidence="2">The sequence shown here is derived from an EMBL/GenBank/DDBJ whole genome shotgun (WGS) entry which is preliminary data.</text>
</comment>